<dbReference type="HOGENOM" id="CLU_115851_1_0_5"/>
<dbReference type="Gene3D" id="1.20.1290.10">
    <property type="entry name" value="AhpD-like"/>
    <property type="match status" value="1"/>
</dbReference>
<name>F9YBV1_KETVW</name>
<evidence type="ECO:0000313" key="2">
    <source>
        <dbReference type="Proteomes" id="UP000000692"/>
    </source>
</evidence>
<evidence type="ECO:0000313" key="1">
    <source>
        <dbReference type="EMBL" id="AEM42853.1"/>
    </source>
</evidence>
<dbReference type="GO" id="GO:0016787">
    <property type="term" value="F:hydrolase activity"/>
    <property type="evidence" value="ECO:0007669"/>
    <property type="project" value="UniProtKB-KW"/>
</dbReference>
<dbReference type="SUPFAM" id="SSF69118">
    <property type="entry name" value="AhpD-like"/>
    <property type="match status" value="1"/>
</dbReference>
<dbReference type="InterPro" id="IPR029032">
    <property type="entry name" value="AhpD-like"/>
</dbReference>
<accession>F9YBV1</accession>
<dbReference type="PATRIC" id="fig|759362.5.peg.3125"/>
<proteinExistence type="predicted"/>
<dbReference type="RefSeq" id="WP_013385599.1">
    <property type="nucleotide sequence ID" value="NC_017385.1"/>
</dbReference>
<keyword evidence="1" id="KW-0614">Plasmid</keyword>
<dbReference type="EMBL" id="CP002020">
    <property type="protein sequence ID" value="AEM42853.1"/>
    <property type="molecule type" value="Genomic_DNA"/>
</dbReference>
<dbReference type="Proteomes" id="UP000000692">
    <property type="component" value="Plasmid 2"/>
</dbReference>
<dbReference type="KEGG" id="kvl:KVU_PB0175"/>
<geneLocation type="plasmid" evidence="2">
    <name>pKVU_200</name>
</geneLocation>
<dbReference type="EC" id="3.1.2.2" evidence="1"/>
<keyword evidence="2" id="KW-1185">Reference proteome</keyword>
<sequence length="146" mass="15247">MADLAFPEVPQRASFRDSTDACRASVIQPRDDLGLAPQLRAGLAARMCVLIGQAEMAAAYRAGLDGLALQIAQGALPSDLGDAGAAAMARHCDHITSHPADATRGDIDALVAAGLSVPQIIALSELVAFINYETRIRQGHALLEGF</sequence>
<gene>
    <name evidence="1" type="ordered locus">KVU_PB0175</name>
</gene>
<reference evidence="1 2" key="1">
    <citation type="journal article" date="2011" name="J. Bacteriol.">
        <title>Complete genome sequence of the industrial strain Ketogulonicigenium vulgare WSH-001.</title>
        <authorList>
            <person name="Liu L."/>
            <person name="Li Y."/>
            <person name="Zhang J."/>
            <person name="Zhou Z."/>
            <person name="Liu J."/>
            <person name="Li X."/>
            <person name="Zhou J."/>
            <person name="Du G."/>
            <person name="Wang L."/>
            <person name="Chen J."/>
        </authorList>
    </citation>
    <scope>NUCLEOTIDE SEQUENCE [LARGE SCALE GENOMIC DNA]</scope>
    <source>
        <strain evidence="1 2">WSH-001</strain>
        <plasmid evidence="2">pKVU_200</plasmid>
    </source>
</reference>
<dbReference type="OrthoDB" id="5077630at2"/>
<protein>
    <submittedName>
        <fullName evidence="1">Putative esterase/lipase/thioesterase</fullName>
        <ecNumber evidence="1">3.1.2.2</ecNumber>
    </submittedName>
</protein>
<organism evidence="1 2">
    <name type="scientific">Ketogulonicigenium vulgare (strain WSH-001)</name>
    <dbReference type="NCBI Taxonomy" id="759362"/>
    <lineage>
        <taxon>Bacteria</taxon>
        <taxon>Pseudomonadati</taxon>
        <taxon>Pseudomonadota</taxon>
        <taxon>Alphaproteobacteria</taxon>
        <taxon>Rhodobacterales</taxon>
        <taxon>Roseobacteraceae</taxon>
        <taxon>Ketogulonicigenium</taxon>
    </lineage>
</organism>
<dbReference type="AlphaFoldDB" id="F9YBV1"/>
<keyword evidence="1" id="KW-0378">Hydrolase</keyword>